<sequence>MEIMSKPAIVICRPRSLKKPSKQAKAKSKGTASPPINKVGARSHDIERTERAITNAMMQAGDTAPAKEITVGPTGSGEGVSIRYPMTKLPTSDPTVKQMTAKRP</sequence>
<accession>A4V7E2</accession>
<keyword evidence="2" id="KW-0614">Plasmid</keyword>
<feature type="compositionally biased region" description="Polar residues" evidence="1">
    <location>
        <begin position="89"/>
        <end position="98"/>
    </location>
</feature>
<feature type="region of interest" description="Disordered" evidence="1">
    <location>
        <begin position="58"/>
        <end position="104"/>
    </location>
</feature>
<feature type="compositionally biased region" description="Basic residues" evidence="1">
    <location>
        <begin position="15"/>
        <end position="28"/>
    </location>
</feature>
<evidence type="ECO:0000256" key="1">
    <source>
        <dbReference type="SAM" id="MobiDB-lite"/>
    </source>
</evidence>
<name>A4V7E2_PSEFS</name>
<proteinExistence type="predicted"/>
<gene>
    <name evidence="2" type="ordered locus">pQBR0447</name>
</gene>
<organism evidence="2 3">
    <name type="scientific">Pseudomonas fluorescens (strain SBW25)</name>
    <dbReference type="NCBI Taxonomy" id="216595"/>
    <lineage>
        <taxon>Bacteria</taxon>
        <taxon>Pseudomonadati</taxon>
        <taxon>Pseudomonadota</taxon>
        <taxon>Gammaproteobacteria</taxon>
        <taxon>Pseudomonadales</taxon>
        <taxon>Pseudomonadaceae</taxon>
        <taxon>Pseudomonas</taxon>
    </lineage>
</organism>
<dbReference type="AlphaFoldDB" id="A4V7E2"/>
<protein>
    <submittedName>
        <fullName evidence="2">Uncharacterized protein</fullName>
    </submittedName>
</protein>
<evidence type="ECO:0000313" key="2">
    <source>
        <dbReference type="EMBL" id="CAM96479.2"/>
    </source>
</evidence>
<dbReference type="Proteomes" id="UP000002332">
    <property type="component" value="Plasmid pQBR103"/>
</dbReference>
<feature type="region of interest" description="Disordered" evidence="1">
    <location>
        <begin position="14"/>
        <end position="44"/>
    </location>
</feature>
<reference evidence="2 3" key="1">
    <citation type="journal article" date="2007" name="ISME J.">
        <title>Sequence-based analysis of pQBR103; a representative of a unique, transfer-proficient mega plasmid resident in the microbial community of sugar beet.</title>
        <authorList>
            <person name="Tett A."/>
            <person name="Spiers A.J."/>
            <person name="Crossman L.C."/>
            <person name="Ager D."/>
            <person name="Ciric L."/>
            <person name="Dow J.M."/>
            <person name="Fry J.C."/>
            <person name="Harris D."/>
            <person name="Lilley A."/>
            <person name="Oliver A."/>
            <person name="Parkhill J."/>
            <person name="Quail M.A."/>
            <person name="Rainey P.B."/>
            <person name="Saunders N.J."/>
            <person name="Seeger K."/>
            <person name="Snyder L.A.S."/>
            <person name="Squares R."/>
            <person name="Thomas C.M."/>
            <person name="Turner S.L."/>
            <person name="Zhang X.-X."/>
            <person name="Field D."/>
            <person name="Bailey M.J."/>
        </authorList>
    </citation>
    <scope>NUCLEOTIDE SEQUENCE [LARGE SCALE GENOMIC DNA]</scope>
    <source>
        <strain evidence="2 3">SBW25</strain>
    </source>
</reference>
<evidence type="ECO:0000313" key="3">
    <source>
        <dbReference type="Proteomes" id="UP000002332"/>
    </source>
</evidence>
<dbReference type="EMBL" id="AM235768">
    <property type="protein sequence ID" value="CAM96479.2"/>
    <property type="molecule type" value="Genomic_DNA"/>
</dbReference>
<geneLocation type="plasmid" evidence="2 3">
    <name>pQBR103</name>
</geneLocation>